<sequence>MNDLISHLSDDILISIISRLCTRDATRTSLLARRWRNLYKSVTKIEFSCYDLLEHVPLTSKSIWSESSNSVVNALDRFLRLRYDSKIHSFRLKGCLNKSSTDRFEQCISFLGRMGVEKIFLECCCRSVILDLSFSCHFFSKMPFLKKLELSKCSLQSSLRSQCNNSLQNLVLTDVRVSTGAIECVLSNCLKLHSLMMTRCVCPSKLSFCGSHLELKSLYIMKCEGVKEIEFYASNLVLFEFTNRVHVDFIFNHVPQLQSTYISALEKNILPYVCGKLAVDLPDLKSLNISTKCDNFQESRINMFGNLRRLYINVYSLPKSHLLWLTSFLHSCPLLQEFHLTMNICVHGPLVEKEKQAVVFHSELKKMEIGGFRGTEYEMEFALYILKSATSLEIMNINRCPKVYKGPDNWCWEPVHSWSENTHARIQTELQGQAVSKTAQLTIQYKPDDPLYSAPPCSSCPACCWER</sequence>
<dbReference type="PANTHER" id="PTHR34145">
    <property type="entry name" value="OS02G0105600 PROTEIN"/>
    <property type="match status" value="1"/>
</dbReference>
<organism evidence="3 4">
    <name type="scientific">Erythranthe guttata</name>
    <name type="common">Yellow monkey flower</name>
    <name type="synonym">Mimulus guttatus</name>
    <dbReference type="NCBI Taxonomy" id="4155"/>
    <lineage>
        <taxon>Eukaryota</taxon>
        <taxon>Viridiplantae</taxon>
        <taxon>Streptophyta</taxon>
        <taxon>Embryophyta</taxon>
        <taxon>Tracheophyta</taxon>
        <taxon>Spermatophyta</taxon>
        <taxon>Magnoliopsida</taxon>
        <taxon>eudicotyledons</taxon>
        <taxon>Gunneridae</taxon>
        <taxon>Pentapetalae</taxon>
        <taxon>asterids</taxon>
        <taxon>lamiids</taxon>
        <taxon>Lamiales</taxon>
        <taxon>Phrymaceae</taxon>
        <taxon>Erythranthe</taxon>
    </lineage>
</organism>
<proteinExistence type="predicted"/>
<keyword evidence="4" id="KW-1185">Reference proteome</keyword>
<reference evidence="3 4" key="1">
    <citation type="journal article" date="2013" name="Proc. Natl. Acad. Sci. U.S.A.">
        <title>Fine-scale variation in meiotic recombination in Mimulus inferred from population shotgun sequencing.</title>
        <authorList>
            <person name="Hellsten U."/>
            <person name="Wright K.M."/>
            <person name="Jenkins J."/>
            <person name="Shu S."/>
            <person name="Yuan Y."/>
            <person name="Wessler S.R."/>
            <person name="Schmutz J."/>
            <person name="Willis J.H."/>
            <person name="Rokhsar D.S."/>
        </authorList>
    </citation>
    <scope>NUCLEOTIDE SEQUENCE [LARGE SCALE GENOMIC DNA]</scope>
    <source>
        <strain evidence="4">cv. DUN x IM62</strain>
    </source>
</reference>
<dbReference type="InterPro" id="IPR001810">
    <property type="entry name" value="F-box_dom"/>
</dbReference>
<dbReference type="InterPro" id="IPR032675">
    <property type="entry name" value="LRR_dom_sf"/>
</dbReference>
<feature type="domain" description="At1g61320/AtMIF1 LRR" evidence="2">
    <location>
        <begin position="87"/>
        <end position="403"/>
    </location>
</feature>
<dbReference type="InterPro" id="IPR036047">
    <property type="entry name" value="F-box-like_dom_sf"/>
</dbReference>
<accession>A0A022Q473</accession>
<evidence type="ECO:0000259" key="2">
    <source>
        <dbReference type="Pfam" id="PF23622"/>
    </source>
</evidence>
<name>A0A022Q473_ERYGU</name>
<dbReference type="AlphaFoldDB" id="A0A022Q473"/>
<dbReference type="InterPro" id="IPR055357">
    <property type="entry name" value="LRR_At1g61320_AtMIF1"/>
</dbReference>
<evidence type="ECO:0000313" key="3">
    <source>
        <dbReference type="EMBL" id="EYU22801.1"/>
    </source>
</evidence>
<dbReference type="eggNOG" id="ENOG502S4JE">
    <property type="taxonomic scope" value="Eukaryota"/>
</dbReference>
<dbReference type="Pfam" id="PF00646">
    <property type="entry name" value="F-box"/>
    <property type="match status" value="1"/>
</dbReference>
<dbReference type="STRING" id="4155.A0A022Q473"/>
<gene>
    <name evidence="3" type="ORF">MIMGU_mgv1a027039mg</name>
</gene>
<dbReference type="InterPro" id="IPR053772">
    <property type="entry name" value="At1g61320/At1g61330-like"/>
</dbReference>
<dbReference type="Gene3D" id="1.20.1280.50">
    <property type="match status" value="1"/>
</dbReference>
<evidence type="ECO:0000259" key="1">
    <source>
        <dbReference type="Pfam" id="PF00646"/>
    </source>
</evidence>
<dbReference type="SUPFAM" id="SSF81383">
    <property type="entry name" value="F-box domain"/>
    <property type="match status" value="1"/>
</dbReference>
<protein>
    <submittedName>
        <fullName evidence="3">Uncharacterized protein</fullName>
    </submittedName>
</protein>
<dbReference type="Gene3D" id="3.80.10.10">
    <property type="entry name" value="Ribonuclease Inhibitor"/>
    <property type="match status" value="1"/>
</dbReference>
<dbReference type="Proteomes" id="UP000030748">
    <property type="component" value="Unassembled WGS sequence"/>
</dbReference>
<dbReference type="EMBL" id="KI632191">
    <property type="protein sequence ID" value="EYU22801.1"/>
    <property type="molecule type" value="Genomic_DNA"/>
</dbReference>
<feature type="domain" description="F-box" evidence="1">
    <location>
        <begin position="5"/>
        <end position="38"/>
    </location>
</feature>
<evidence type="ECO:0000313" key="4">
    <source>
        <dbReference type="Proteomes" id="UP000030748"/>
    </source>
</evidence>
<dbReference type="Pfam" id="PF23622">
    <property type="entry name" value="LRR_At1g61320_AtMIF1"/>
    <property type="match status" value="1"/>
</dbReference>
<dbReference type="PANTHER" id="PTHR34145:SF28">
    <property type="entry name" value="F-BOX DOMAIN-CONTAINING PROTEIN"/>
    <property type="match status" value="1"/>
</dbReference>
<dbReference type="SUPFAM" id="SSF52047">
    <property type="entry name" value="RNI-like"/>
    <property type="match status" value="1"/>
</dbReference>